<dbReference type="InterPro" id="IPR020846">
    <property type="entry name" value="MFS_dom"/>
</dbReference>
<evidence type="ECO:0000313" key="9">
    <source>
        <dbReference type="EMBL" id="PYI55164.1"/>
    </source>
</evidence>
<keyword evidence="5 7" id="KW-1133">Transmembrane helix</keyword>
<dbReference type="GO" id="GO:0022857">
    <property type="term" value="F:transmembrane transporter activity"/>
    <property type="evidence" value="ECO:0007669"/>
    <property type="project" value="InterPro"/>
</dbReference>
<reference evidence="9 10" key="1">
    <citation type="submission" date="2018-05" db="EMBL/GenBank/DDBJ databases">
        <title>Paenibacillus flagellatus sp. nov., isolated from selenium mineral soil.</title>
        <authorList>
            <person name="Dai X."/>
        </authorList>
    </citation>
    <scope>NUCLEOTIDE SEQUENCE [LARGE SCALE GENOMIC DNA]</scope>
    <source>
        <strain evidence="9 10">DXL2</strain>
    </source>
</reference>
<keyword evidence="4 7" id="KW-0812">Transmembrane</keyword>
<feature type="transmembrane region" description="Helical" evidence="7">
    <location>
        <begin position="489"/>
        <end position="507"/>
    </location>
</feature>
<feature type="transmembrane region" description="Helical" evidence="7">
    <location>
        <begin position="357"/>
        <end position="380"/>
    </location>
</feature>
<feature type="transmembrane region" description="Helical" evidence="7">
    <location>
        <begin position="268"/>
        <end position="291"/>
    </location>
</feature>
<evidence type="ECO:0000256" key="1">
    <source>
        <dbReference type="ARBA" id="ARBA00004651"/>
    </source>
</evidence>
<dbReference type="InterPro" id="IPR004638">
    <property type="entry name" value="EmrB-like"/>
</dbReference>
<keyword evidence="3" id="KW-1003">Cell membrane</keyword>
<proteinExistence type="predicted"/>
<keyword evidence="2" id="KW-0813">Transport</keyword>
<feature type="transmembrane region" description="Helical" evidence="7">
    <location>
        <begin position="78"/>
        <end position="100"/>
    </location>
</feature>
<organism evidence="9 10">
    <name type="scientific">Paenibacillus flagellatus</name>
    <dbReference type="NCBI Taxonomy" id="2211139"/>
    <lineage>
        <taxon>Bacteria</taxon>
        <taxon>Bacillati</taxon>
        <taxon>Bacillota</taxon>
        <taxon>Bacilli</taxon>
        <taxon>Bacillales</taxon>
        <taxon>Paenibacillaceae</taxon>
        <taxon>Paenibacillus</taxon>
    </lineage>
</organism>
<evidence type="ECO:0000256" key="6">
    <source>
        <dbReference type="ARBA" id="ARBA00023136"/>
    </source>
</evidence>
<dbReference type="Pfam" id="PF07690">
    <property type="entry name" value="MFS_1"/>
    <property type="match status" value="2"/>
</dbReference>
<feature type="transmembrane region" description="Helical" evidence="7">
    <location>
        <begin position="197"/>
        <end position="216"/>
    </location>
</feature>
<feature type="transmembrane region" description="Helical" evidence="7">
    <location>
        <begin position="48"/>
        <end position="66"/>
    </location>
</feature>
<dbReference type="PROSITE" id="PS50850">
    <property type="entry name" value="MFS"/>
    <property type="match status" value="1"/>
</dbReference>
<protein>
    <submittedName>
        <fullName evidence="9">MFS transporter</fullName>
    </submittedName>
</protein>
<feature type="transmembrane region" description="Helical" evidence="7">
    <location>
        <begin position="332"/>
        <end position="351"/>
    </location>
</feature>
<dbReference type="Gene3D" id="1.20.1250.20">
    <property type="entry name" value="MFS general substrate transporter like domains"/>
    <property type="match status" value="1"/>
</dbReference>
<evidence type="ECO:0000256" key="7">
    <source>
        <dbReference type="SAM" id="Phobius"/>
    </source>
</evidence>
<dbReference type="PANTHER" id="PTHR23501">
    <property type="entry name" value="MAJOR FACILITATOR SUPERFAMILY"/>
    <property type="match status" value="1"/>
</dbReference>
<feature type="transmembrane region" description="Helical" evidence="7">
    <location>
        <begin position="106"/>
        <end position="127"/>
    </location>
</feature>
<dbReference type="Proteomes" id="UP000247476">
    <property type="component" value="Unassembled WGS sequence"/>
</dbReference>
<dbReference type="Gene3D" id="1.20.1720.10">
    <property type="entry name" value="Multidrug resistance protein D"/>
    <property type="match status" value="1"/>
</dbReference>
<name>A0A2V5KAN2_9BACL</name>
<dbReference type="InterPro" id="IPR036259">
    <property type="entry name" value="MFS_trans_sf"/>
</dbReference>
<dbReference type="EMBL" id="QJVJ01000004">
    <property type="protein sequence ID" value="PYI55164.1"/>
    <property type="molecule type" value="Genomic_DNA"/>
</dbReference>
<evidence type="ECO:0000313" key="10">
    <source>
        <dbReference type="Proteomes" id="UP000247476"/>
    </source>
</evidence>
<feature type="transmembrane region" description="Helical" evidence="7">
    <location>
        <begin position="12"/>
        <end position="36"/>
    </location>
</feature>
<dbReference type="PANTHER" id="PTHR23501:SF170">
    <property type="entry name" value="MULTIDRUG RESISTANCE PROTEIN 3"/>
    <property type="match status" value="1"/>
</dbReference>
<dbReference type="AlphaFoldDB" id="A0A2V5KAN2"/>
<feature type="transmembrane region" description="Helical" evidence="7">
    <location>
        <begin position="392"/>
        <end position="415"/>
    </location>
</feature>
<evidence type="ECO:0000256" key="3">
    <source>
        <dbReference type="ARBA" id="ARBA00022475"/>
    </source>
</evidence>
<feature type="transmembrane region" description="Helical" evidence="7">
    <location>
        <begin position="139"/>
        <end position="158"/>
    </location>
</feature>
<dbReference type="GO" id="GO:0005886">
    <property type="term" value="C:plasma membrane"/>
    <property type="evidence" value="ECO:0007669"/>
    <property type="project" value="UniProtKB-SubCell"/>
</dbReference>
<dbReference type="FunFam" id="1.20.1720.10:FF:000004">
    <property type="entry name" value="EmrB/QacA family drug resistance transporter"/>
    <property type="match status" value="1"/>
</dbReference>
<gene>
    <name evidence="9" type="ORF">DLM86_11605</name>
</gene>
<feature type="transmembrane region" description="Helical" evidence="7">
    <location>
        <begin position="228"/>
        <end position="247"/>
    </location>
</feature>
<comment type="caution">
    <text evidence="9">The sequence shown here is derived from an EMBL/GenBank/DDBJ whole genome shotgun (WGS) entry which is preliminary data.</text>
</comment>
<comment type="subcellular location">
    <subcellularLocation>
        <location evidence="1">Cell membrane</location>
        <topology evidence="1">Multi-pass membrane protein</topology>
    </subcellularLocation>
</comment>
<dbReference type="InterPro" id="IPR011701">
    <property type="entry name" value="MFS"/>
</dbReference>
<feature type="transmembrane region" description="Helical" evidence="7">
    <location>
        <begin position="303"/>
        <end position="325"/>
    </location>
</feature>
<dbReference type="RefSeq" id="WP_110840157.1">
    <property type="nucleotide sequence ID" value="NZ_QJVJ01000004.1"/>
</dbReference>
<evidence type="ECO:0000256" key="4">
    <source>
        <dbReference type="ARBA" id="ARBA00022692"/>
    </source>
</evidence>
<dbReference type="SUPFAM" id="SSF103473">
    <property type="entry name" value="MFS general substrate transporter"/>
    <property type="match status" value="1"/>
</dbReference>
<dbReference type="OrthoDB" id="9816041at2"/>
<keyword evidence="10" id="KW-1185">Reference proteome</keyword>
<sequence length="531" mass="56330">MTATSNTSKLGFVVAGLLIGILVAAMDNTIVATAMGSIVADLGGLDKFVWVTSAYMVAEMAGMPIFGKLSDMYGRKRFFIFGLVVFLLGSVLCGTAQTIVQLSIYRAVQGLGGGALVPIAFTIVFDLFPPEKRGKMGGLFGAVFGLSSIFGPLLGAYVTDYIDWRWVFYINLPLGLLAFVFVAFCYKESVRHAKQRIDWAGAFTLVGAIVCLMFALELGGNKYDWDSAVILGLFAGFAVLFVSFLLVERKASEPIISFRMFRVRLYSSSTLIGLFSGASFIVATVYIPIFIQGVQGGSATNSGLLLLPMMLGTVVASQIGALSAMRTSYRNVMFVSGIVLLAGIGLLTTLTTDTSRFAVTLFMIVAGLGVGASFSVLGMAAIHHFDETQRGAANSTIAFLRSLGMTVGITIFGILQRNLLTGRLTELFQNAGGASTASAGGPSAGNPAMPSAELLRDPRALLSPQAREAIPPEVLNHITDALSSSISQTFVWTLIPAALALLSVFLMSKERLVVHRKPEPAVEAGAGTHSK</sequence>
<feature type="transmembrane region" description="Helical" evidence="7">
    <location>
        <begin position="164"/>
        <end position="185"/>
    </location>
</feature>
<dbReference type="NCBIfam" id="TIGR00711">
    <property type="entry name" value="efflux_EmrB"/>
    <property type="match status" value="1"/>
</dbReference>
<keyword evidence="6 7" id="KW-0472">Membrane</keyword>
<evidence type="ECO:0000259" key="8">
    <source>
        <dbReference type="PROSITE" id="PS50850"/>
    </source>
</evidence>
<dbReference type="CDD" id="cd17502">
    <property type="entry name" value="MFS_Azr1_MDR_like"/>
    <property type="match status" value="1"/>
</dbReference>
<evidence type="ECO:0000256" key="2">
    <source>
        <dbReference type="ARBA" id="ARBA00022448"/>
    </source>
</evidence>
<accession>A0A2V5KAN2</accession>
<evidence type="ECO:0000256" key="5">
    <source>
        <dbReference type="ARBA" id="ARBA00022989"/>
    </source>
</evidence>
<feature type="domain" description="Major facilitator superfamily (MFS) profile" evidence="8">
    <location>
        <begin position="13"/>
        <end position="512"/>
    </location>
</feature>